<evidence type="ECO:0000256" key="4">
    <source>
        <dbReference type="ARBA" id="ARBA00022692"/>
    </source>
</evidence>
<dbReference type="InterPro" id="IPR001991">
    <property type="entry name" value="Na-dicarboxylate_symporter"/>
</dbReference>
<evidence type="ECO:0000256" key="6">
    <source>
        <dbReference type="ARBA" id="ARBA00023136"/>
    </source>
</evidence>
<keyword evidence="4 7" id="KW-0812">Transmembrane</keyword>
<evidence type="ECO:0000256" key="3">
    <source>
        <dbReference type="ARBA" id="ARBA00022448"/>
    </source>
</evidence>
<dbReference type="PANTHER" id="PTHR11958">
    <property type="entry name" value="SODIUM/DICARBOXYLATE SYMPORTER-RELATED"/>
    <property type="match status" value="1"/>
</dbReference>
<evidence type="ECO:0000313" key="8">
    <source>
        <dbReference type="Proteomes" id="UP000095282"/>
    </source>
</evidence>
<sequence>MSTWTSWLTKNMLLLMTMAGIVMGVIIGGVLRNLEPSPDVVRYVGFPGELFMNMLKAMVLPLVAASIVSGLSQLDGKTSGRLGSRAVMYYVITTTHAVILGIIVVSIIHPGDPTIKQKMGIKGGEAANVPAAQKFLDLFR</sequence>
<evidence type="ECO:0000256" key="2">
    <source>
        <dbReference type="ARBA" id="ARBA00006148"/>
    </source>
</evidence>
<comment type="caution">
    <text evidence="7">Lacks conserved residue(s) required for the propagation of feature annotation.</text>
</comment>
<name>A0A1I7UFW1_9PELO</name>
<protein>
    <recommendedName>
        <fullName evidence="7">Amino acid transporter</fullName>
    </recommendedName>
</protein>
<dbReference type="GO" id="GO:0005313">
    <property type="term" value="F:L-glutamate transmembrane transporter activity"/>
    <property type="evidence" value="ECO:0007669"/>
    <property type="project" value="TreeGrafter"/>
</dbReference>
<keyword evidence="3 7" id="KW-0813">Transport</keyword>
<feature type="transmembrane region" description="Helical" evidence="7">
    <location>
        <begin position="86"/>
        <end position="109"/>
    </location>
</feature>
<comment type="similarity">
    <text evidence="2 7">Belongs to the dicarboxylate/amino acid:cation symporter (DAACS) (TC 2.A.23) family.</text>
</comment>
<dbReference type="AlphaFoldDB" id="A0A1I7UFW1"/>
<dbReference type="SUPFAM" id="SSF118215">
    <property type="entry name" value="Proton glutamate symport protein"/>
    <property type="match status" value="1"/>
</dbReference>
<dbReference type="Pfam" id="PF00375">
    <property type="entry name" value="SDF"/>
    <property type="match status" value="1"/>
</dbReference>
<accession>A0A1I7UFW1</accession>
<keyword evidence="7" id="KW-0769">Symport</keyword>
<dbReference type="GO" id="GO:0015501">
    <property type="term" value="F:glutamate:sodium symporter activity"/>
    <property type="evidence" value="ECO:0007669"/>
    <property type="project" value="TreeGrafter"/>
</dbReference>
<feature type="transmembrane region" description="Helical" evidence="7">
    <location>
        <begin position="51"/>
        <end position="74"/>
    </location>
</feature>
<dbReference type="PANTHER" id="PTHR11958:SF63">
    <property type="entry name" value="AMINO ACID TRANSPORTER"/>
    <property type="match status" value="1"/>
</dbReference>
<evidence type="ECO:0000256" key="5">
    <source>
        <dbReference type="ARBA" id="ARBA00022989"/>
    </source>
</evidence>
<evidence type="ECO:0000256" key="7">
    <source>
        <dbReference type="RuleBase" id="RU361216"/>
    </source>
</evidence>
<dbReference type="WBParaSite" id="Csp11.Scaffold629.g8908.t1">
    <property type="protein sequence ID" value="Csp11.Scaffold629.g8908.t1"/>
    <property type="gene ID" value="Csp11.Scaffold629.g8908"/>
</dbReference>
<keyword evidence="8" id="KW-1185">Reference proteome</keyword>
<dbReference type="STRING" id="1561998.A0A1I7UFW1"/>
<dbReference type="InterPro" id="IPR036458">
    <property type="entry name" value="Na:dicarbo_symporter_sf"/>
</dbReference>
<dbReference type="Gene3D" id="1.10.3860.10">
    <property type="entry name" value="Sodium:dicarboxylate symporter"/>
    <property type="match status" value="1"/>
</dbReference>
<keyword evidence="5 7" id="KW-1133">Transmembrane helix</keyword>
<reference evidence="9" key="1">
    <citation type="submission" date="2016-11" db="UniProtKB">
        <authorList>
            <consortium name="WormBaseParasite"/>
        </authorList>
    </citation>
    <scope>IDENTIFICATION</scope>
</reference>
<evidence type="ECO:0000313" key="9">
    <source>
        <dbReference type="WBParaSite" id="Csp11.Scaffold629.g8908.t1"/>
    </source>
</evidence>
<dbReference type="GO" id="GO:0005886">
    <property type="term" value="C:plasma membrane"/>
    <property type="evidence" value="ECO:0007669"/>
    <property type="project" value="TreeGrafter"/>
</dbReference>
<proteinExistence type="inferred from homology"/>
<dbReference type="InterPro" id="IPR050746">
    <property type="entry name" value="DAACS"/>
</dbReference>
<evidence type="ECO:0000256" key="1">
    <source>
        <dbReference type="ARBA" id="ARBA00004141"/>
    </source>
</evidence>
<dbReference type="eggNOG" id="KOG3787">
    <property type="taxonomic scope" value="Eukaryota"/>
</dbReference>
<organism evidence="8 9">
    <name type="scientific">Caenorhabditis tropicalis</name>
    <dbReference type="NCBI Taxonomy" id="1561998"/>
    <lineage>
        <taxon>Eukaryota</taxon>
        <taxon>Metazoa</taxon>
        <taxon>Ecdysozoa</taxon>
        <taxon>Nematoda</taxon>
        <taxon>Chromadorea</taxon>
        <taxon>Rhabditida</taxon>
        <taxon>Rhabditina</taxon>
        <taxon>Rhabditomorpha</taxon>
        <taxon>Rhabditoidea</taxon>
        <taxon>Rhabditidae</taxon>
        <taxon>Peloderinae</taxon>
        <taxon>Caenorhabditis</taxon>
    </lineage>
</organism>
<dbReference type="GO" id="GO:0015175">
    <property type="term" value="F:neutral L-amino acid transmembrane transporter activity"/>
    <property type="evidence" value="ECO:0007669"/>
    <property type="project" value="TreeGrafter"/>
</dbReference>
<dbReference type="PRINTS" id="PR00173">
    <property type="entry name" value="EDTRNSPORT"/>
</dbReference>
<keyword evidence="6 7" id="KW-0472">Membrane</keyword>
<dbReference type="Proteomes" id="UP000095282">
    <property type="component" value="Unplaced"/>
</dbReference>
<comment type="subcellular location">
    <subcellularLocation>
        <location evidence="1 7">Membrane</location>
        <topology evidence="1 7">Multi-pass membrane protein</topology>
    </subcellularLocation>
</comment>
<feature type="transmembrane region" description="Helical" evidence="7">
    <location>
        <begin position="12"/>
        <end position="31"/>
    </location>
</feature>